<dbReference type="EMBL" id="QJKJ01004376">
    <property type="protein sequence ID" value="RDX94428.1"/>
    <property type="molecule type" value="Genomic_DNA"/>
</dbReference>
<dbReference type="SUPFAM" id="SSF53098">
    <property type="entry name" value="Ribonuclease H-like"/>
    <property type="match status" value="1"/>
</dbReference>
<dbReference type="InterPro" id="IPR039537">
    <property type="entry name" value="Retrotran_Ty1/copia-like"/>
</dbReference>
<keyword evidence="3" id="KW-1185">Reference proteome</keyword>
<evidence type="ECO:0000313" key="3">
    <source>
        <dbReference type="Proteomes" id="UP000257109"/>
    </source>
</evidence>
<organism evidence="2 3">
    <name type="scientific">Mucuna pruriens</name>
    <name type="common">Velvet bean</name>
    <name type="synonym">Dolichos pruriens</name>
    <dbReference type="NCBI Taxonomy" id="157652"/>
    <lineage>
        <taxon>Eukaryota</taxon>
        <taxon>Viridiplantae</taxon>
        <taxon>Streptophyta</taxon>
        <taxon>Embryophyta</taxon>
        <taxon>Tracheophyta</taxon>
        <taxon>Spermatophyta</taxon>
        <taxon>Magnoliopsida</taxon>
        <taxon>eudicotyledons</taxon>
        <taxon>Gunneridae</taxon>
        <taxon>Pentapetalae</taxon>
        <taxon>rosids</taxon>
        <taxon>fabids</taxon>
        <taxon>Fabales</taxon>
        <taxon>Fabaceae</taxon>
        <taxon>Papilionoideae</taxon>
        <taxon>50 kb inversion clade</taxon>
        <taxon>NPAAA clade</taxon>
        <taxon>indigoferoid/millettioid clade</taxon>
        <taxon>Phaseoleae</taxon>
        <taxon>Mucuna</taxon>
    </lineage>
</organism>
<feature type="non-terminal residue" evidence="2">
    <location>
        <position position="1"/>
    </location>
</feature>
<dbReference type="InterPro" id="IPR012337">
    <property type="entry name" value="RNaseH-like_sf"/>
</dbReference>
<accession>A0A371GV63</accession>
<feature type="domain" description="GAG-pre-integrase" evidence="1">
    <location>
        <begin position="20"/>
        <end position="82"/>
    </location>
</feature>
<dbReference type="Pfam" id="PF13976">
    <property type="entry name" value="gag_pre-integrs"/>
    <property type="match status" value="1"/>
</dbReference>
<dbReference type="STRING" id="157652.A0A371GV63"/>
<sequence>MYLQDHTSRIVINLSEQRNGVYHFRTMTFVQACKTSGVDSFIVWHRRLGHPSSQMVSLLPSIHVGKKDKHEQVCDIYLRAKQTRDIFIPSQNKVNEHYFSHVVWIYLLAEKSEVVSTFKKLCTMVATRFNKKVKIERNDNGTKFRVLRGYFNSCVERKNSHILNVSQALYLQANIPIEFWGACVLTTTYLINRTPSIIHKGKTPNEILSFGVYVMCTFHLNKKTSLVIKVENVFLWTIIMGKRGGISMIWML</sequence>
<reference evidence="2" key="1">
    <citation type="submission" date="2018-05" db="EMBL/GenBank/DDBJ databases">
        <title>Draft genome of Mucuna pruriens seed.</title>
        <authorList>
            <person name="Nnadi N.E."/>
            <person name="Vos R."/>
            <person name="Hasami M.H."/>
            <person name="Devisetty U.K."/>
            <person name="Aguiy J.C."/>
        </authorList>
    </citation>
    <scope>NUCLEOTIDE SEQUENCE [LARGE SCALE GENOMIC DNA]</scope>
    <source>
        <strain evidence="2">JCA_2017</strain>
    </source>
</reference>
<comment type="caution">
    <text evidence="2">The sequence shown here is derived from an EMBL/GenBank/DDBJ whole genome shotgun (WGS) entry which is preliminary data.</text>
</comment>
<dbReference type="OrthoDB" id="1750639at2759"/>
<evidence type="ECO:0000313" key="2">
    <source>
        <dbReference type="EMBL" id="RDX94428.1"/>
    </source>
</evidence>
<evidence type="ECO:0000259" key="1">
    <source>
        <dbReference type="Pfam" id="PF13976"/>
    </source>
</evidence>
<dbReference type="AlphaFoldDB" id="A0A371GV63"/>
<proteinExistence type="predicted"/>
<dbReference type="PANTHER" id="PTHR42648:SF31">
    <property type="entry name" value="RNA-DIRECTED DNA POLYMERASE"/>
    <property type="match status" value="1"/>
</dbReference>
<name>A0A371GV63_MUCPR</name>
<dbReference type="InterPro" id="IPR025724">
    <property type="entry name" value="GAG-pre-integrase_dom"/>
</dbReference>
<protein>
    <recommendedName>
        <fullName evidence="1">GAG-pre-integrase domain-containing protein</fullName>
    </recommendedName>
</protein>
<gene>
    <name evidence="2" type="ORF">CR513_23196</name>
</gene>
<dbReference type="PANTHER" id="PTHR42648">
    <property type="entry name" value="TRANSPOSASE, PUTATIVE-RELATED"/>
    <property type="match status" value="1"/>
</dbReference>
<dbReference type="Proteomes" id="UP000257109">
    <property type="component" value="Unassembled WGS sequence"/>
</dbReference>